<accession>A0A0E9PH59</accession>
<sequence length="21" mass="2266">MSAGLPKTALLPRNPHSICMQ</sequence>
<dbReference type="EMBL" id="GBXM01104631">
    <property type="protein sequence ID" value="JAH03946.1"/>
    <property type="molecule type" value="Transcribed_RNA"/>
</dbReference>
<organism evidence="2">
    <name type="scientific">Anguilla anguilla</name>
    <name type="common">European freshwater eel</name>
    <name type="synonym">Muraena anguilla</name>
    <dbReference type="NCBI Taxonomy" id="7936"/>
    <lineage>
        <taxon>Eukaryota</taxon>
        <taxon>Metazoa</taxon>
        <taxon>Chordata</taxon>
        <taxon>Craniata</taxon>
        <taxon>Vertebrata</taxon>
        <taxon>Euteleostomi</taxon>
        <taxon>Actinopterygii</taxon>
        <taxon>Neopterygii</taxon>
        <taxon>Teleostei</taxon>
        <taxon>Anguilliformes</taxon>
        <taxon>Anguillidae</taxon>
        <taxon>Anguilla</taxon>
    </lineage>
</organism>
<feature type="region of interest" description="Disordered" evidence="1">
    <location>
        <begin position="1"/>
        <end position="21"/>
    </location>
</feature>
<proteinExistence type="predicted"/>
<protein>
    <submittedName>
        <fullName evidence="2">Uncharacterized protein</fullName>
    </submittedName>
</protein>
<name>A0A0E9PH59_ANGAN</name>
<reference evidence="2" key="2">
    <citation type="journal article" date="2015" name="Fish Shellfish Immunol.">
        <title>Early steps in the European eel (Anguilla anguilla)-Vibrio vulnificus interaction in the gills: Role of the RtxA13 toxin.</title>
        <authorList>
            <person name="Callol A."/>
            <person name="Pajuelo D."/>
            <person name="Ebbesson L."/>
            <person name="Teles M."/>
            <person name="MacKenzie S."/>
            <person name="Amaro C."/>
        </authorList>
    </citation>
    <scope>NUCLEOTIDE SEQUENCE</scope>
</reference>
<evidence type="ECO:0000313" key="2">
    <source>
        <dbReference type="EMBL" id="JAH03946.1"/>
    </source>
</evidence>
<reference evidence="2" key="1">
    <citation type="submission" date="2014-11" db="EMBL/GenBank/DDBJ databases">
        <authorList>
            <person name="Amaro Gonzalez C."/>
        </authorList>
    </citation>
    <scope>NUCLEOTIDE SEQUENCE</scope>
</reference>
<dbReference type="AlphaFoldDB" id="A0A0E9PH59"/>
<evidence type="ECO:0000256" key="1">
    <source>
        <dbReference type="SAM" id="MobiDB-lite"/>
    </source>
</evidence>